<evidence type="ECO:0000259" key="1">
    <source>
        <dbReference type="Pfam" id="PF00685"/>
    </source>
</evidence>
<gene>
    <name evidence="2" type="ORF">TRM7615_04849</name>
</gene>
<dbReference type="InterPro" id="IPR000863">
    <property type="entry name" value="Sulfotransferase_dom"/>
</dbReference>
<dbReference type="Pfam" id="PF00685">
    <property type="entry name" value="Sulfotransfer_1"/>
    <property type="match status" value="1"/>
</dbReference>
<feature type="domain" description="Sulfotransferase" evidence="1">
    <location>
        <begin position="6"/>
        <end position="195"/>
    </location>
</feature>
<dbReference type="AlphaFoldDB" id="A0A2R8CFX7"/>
<dbReference type="Gene3D" id="3.40.50.300">
    <property type="entry name" value="P-loop containing nucleotide triphosphate hydrolases"/>
    <property type="match status" value="1"/>
</dbReference>
<dbReference type="RefSeq" id="WP_108792530.1">
    <property type="nucleotide sequence ID" value="NZ_ONZG01000019.1"/>
</dbReference>
<protein>
    <recommendedName>
        <fullName evidence="1">Sulfotransferase domain-containing protein</fullName>
    </recommendedName>
</protein>
<reference evidence="3" key="1">
    <citation type="submission" date="2018-03" db="EMBL/GenBank/DDBJ databases">
        <authorList>
            <person name="Rodrigo-Torres L."/>
            <person name="Arahal R. D."/>
            <person name="Lucena T."/>
        </authorList>
    </citation>
    <scope>NUCLEOTIDE SEQUENCE [LARGE SCALE GENOMIC DNA]</scope>
    <source>
        <strain evidence="3">CECT 7615</strain>
    </source>
</reference>
<evidence type="ECO:0000313" key="3">
    <source>
        <dbReference type="Proteomes" id="UP000244898"/>
    </source>
</evidence>
<dbReference type="OrthoDB" id="7705857at2"/>
<keyword evidence="3" id="KW-1185">Reference proteome</keyword>
<dbReference type="Proteomes" id="UP000244898">
    <property type="component" value="Unassembled WGS sequence"/>
</dbReference>
<dbReference type="SUPFAM" id="SSF52540">
    <property type="entry name" value="P-loop containing nucleoside triphosphate hydrolases"/>
    <property type="match status" value="1"/>
</dbReference>
<name>A0A2R8CFX7_9RHOB</name>
<dbReference type="InterPro" id="IPR027417">
    <property type="entry name" value="P-loop_NTPase"/>
</dbReference>
<evidence type="ECO:0000313" key="2">
    <source>
        <dbReference type="EMBL" id="SPJ31306.1"/>
    </source>
</evidence>
<sequence length="352" mass="39286">MANVVFHIGAHKTGTTYLQSLFHLNRDRLAQDGIHYPYIGPNTAHHVLAAVWQTMPDVPKAFFKANTPEDLWQDLIERYADAPGTLFLSAENFSRFYPEPVDMAALAERLSSFEDVKIVYTMRAQAELIQSLWLQLAKSGHPQAIYAYVRKALEQRRSFGIRIDHNAIYDTLLQGFAPSQIHLLDYDQIRRAPGGIGGSFLTLLGSSLTVDMLDAPPPDEANISPDPLAYWIACQIVRQGLPPAHLVHAATDILSTKGGPTSLLARHEYAKFSTRYAPANALLAERVQEWQPGFTFQEPGIPDDLLYREEISQMQWIDLAAAAYALDGTATASPERGSRIHKTLKWFKSNGT</sequence>
<organism evidence="2 3">
    <name type="scientific">Falsiruegeria mediterranea M17</name>
    <dbReference type="NCBI Taxonomy" id="1200281"/>
    <lineage>
        <taxon>Bacteria</taxon>
        <taxon>Pseudomonadati</taxon>
        <taxon>Pseudomonadota</taxon>
        <taxon>Alphaproteobacteria</taxon>
        <taxon>Rhodobacterales</taxon>
        <taxon>Roseobacteraceae</taxon>
        <taxon>Falsiruegeria</taxon>
    </lineage>
</organism>
<dbReference type="EMBL" id="ONZG01000019">
    <property type="protein sequence ID" value="SPJ31306.1"/>
    <property type="molecule type" value="Genomic_DNA"/>
</dbReference>
<accession>A0A2R8CFX7</accession>
<dbReference type="GO" id="GO:0008146">
    <property type="term" value="F:sulfotransferase activity"/>
    <property type="evidence" value="ECO:0007669"/>
    <property type="project" value="InterPro"/>
</dbReference>
<proteinExistence type="predicted"/>